<dbReference type="AlphaFoldDB" id="A0AAV4CSA5"/>
<name>A0AAV4CSA5_9GAST</name>
<evidence type="ECO:0000313" key="1">
    <source>
        <dbReference type="EMBL" id="GFO34734.1"/>
    </source>
</evidence>
<sequence>MEKDFNHWPLHVINAFILSNQSLAQDKGIKRASLLDVKEILIVYLTGVQVVKDEKEENLRLTGTWLKTSGNNATIRAMEDRMKWRILVINALRHDTGH</sequence>
<proteinExistence type="predicted"/>
<accession>A0AAV4CSA5</accession>
<organism evidence="1 2">
    <name type="scientific">Plakobranchus ocellatus</name>
    <dbReference type="NCBI Taxonomy" id="259542"/>
    <lineage>
        <taxon>Eukaryota</taxon>
        <taxon>Metazoa</taxon>
        <taxon>Spiralia</taxon>
        <taxon>Lophotrochozoa</taxon>
        <taxon>Mollusca</taxon>
        <taxon>Gastropoda</taxon>
        <taxon>Heterobranchia</taxon>
        <taxon>Euthyneura</taxon>
        <taxon>Panpulmonata</taxon>
        <taxon>Sacoglossa</taxon>
        <taxon>Placobranchoidea</taxon>
        <taxon>Plakobranchidae</taxon>
        <taxon>Plakobranchus</taxon>
    </lineage>
</organism>
<protein>
    <submittedName>
        <fullName evidence="1">Uncharacterized protein</fullName>
    </submittedName>
</protein>
<dbReference type="EMBL" id="BLXT01006930">
    <property type="protein sequence ID" value="GFO34734.1"/>
    <property type="molecule type" value="Genomic_DNA"/>
</dbReference>
<keyword evidence="2" id="KW-1185">Reference proteome</keyword>
<dbReference type="Proteomes" id="UP000735302">
    <property type="component" value="Unassembled WGS sequence"/>
</dbReference>
<reference evidence="1 2" key="1">
    <citation type="journal article" date="2021" name="Elife">
        <title>Chloroplast acquisition without the gene transfer in kleptoplastic sea slugs, Plakobranchus ocellatus.</title>
        <authorList>
            <person name="Maeda T."/>
            <person name="Takahashi S."/>
            <person name="Yoshida T."/>
            <person name="Shimamura S."/>
            <person name="Takaki Y."/>
            <person name="Nagai Y."/>
            <person name="Toyoda A."/>
            <person name="Suzuki Y."/>
            <person name="Arimoto A."/>
            <person name="Ishii H."/>
            <person name="Satoh N."/>
            <person name="Nishiyama T."/>
            <person name="Hasebe M."/>
            <person name="Maruyama T."/>
            <person name="Minagawa J."/>
            <person name="Obokata J."/>
            <person name="Shigenobu S."/>
        </authorList>
    </citation>
    <scope>NUCLEOTIDE SEQUENCE [LARGE SCALE GENOMIC DNA]</scope>
</reference>
<evidence type="ECO:0000313" key="2">
    <source>
        <dbReference type="Proteomes" id="UP000735302"/>
    </source>
</evidence>
<gene>
    <name evidence="1" type="ORF">PoB_006123900</name>
</gene>
<comment type="caution">
    <text evidence="1">The sequence shown here is derived from an EMBL/GenBank/DDBJ whole genome shotgun (WGS) entry which is preliminary data.</text>
</comment>